<protein>
    <submittedName>
        <fullName evidence="4">Isochorismatase family protein</fullName>
    </submittedName>
</protein>
<comment type="caution">
    <text evidence="4">The sequence shown here is derived from an EMBL/GenBank/DDBJ whole genome shotgun (WGS) entry which is preliminary data.</text>
</comment>
<evidence type="ECO:0000313" key="4">
    <source>
        <dbReference type="EMBL" id="MWG34667.1"/>
    </source>
</evidence>
<dbReference type="Pfam" id="PF00857">
    <property type="entry name" value="Isochorismatase"/>
    <property type="match status" value="1"/>
</dbReference>
<accession>A0A6B0GLT5</accession>
<dbReference type="PANTHER" id="PTHR43540">
    <property type="entry name" value="PEROXYUREIDOACRYLATE/UREIDOACRYLATE AMIDOHYDROLASE-RELATED"/>
    <property type="match status" value="1"/>
</dbReference>
<evidence type="ECO:0000256" key="1">
    <source>
        <dbReference type="ARBA" id="ARBA00022801"/>
    </source>
</evidence>
<dbReference type="SUPFAM" id="SSF52499">
    <property type="entry name" value="Isochorismatase-like hydrolases"/>
    <property type="match status" value="1"/>
</dbReference>
<evidence type="ECO:0000256" key="2">
    <source>
        <dbReference type="SAM" id="MobiDB-lite"/>
    </source>
</evidence>
<proteinExistence type="predicted"/>
<keyword evidence="5" id="KW-1185">Reference proteome</keyword>
<dbReference type="EMBL" id="WSZK01000015">
    <property type="protein sequence ID" value="MWG34667.1"/>
    <property type="molecule type" value="Genomic_DNA"/>
</dbReference>
<dbReference type="InterPro" id="IPR036380">
    <property type="entry name" value="Isochorismatase-like_sf"/>
</dbReference>
<dbReference type="OrthoDB" id="202119at2157"/>
<dbReference type="InterPro" id="IPR000868">
    <property type="entry name" value="Isochorismatase-like_dom"/>
</dbReference>
<feature type="region of interest" description="Disordered" evidence="2">
    <location>
        <begin position="50"/>
        <end position="73"/>
    </location>
</feature>
<evidence type="ECO:0000313" key="5">
    <source>
        <dbReference type="Proteomes" id="UP000451471"/>
    </source>
</evidence>
<evidence type="ECO:0000259" key="3">
    <source>
        <dbReference type="Pfam" id="PF00857"/>
    </source>
</evidence>
<reference evidence="4 5" key="1">
    <citation type="submission" date="2019-12" db="EMBL/GenBank/DDBJ databases">
        <title>Halocatena pleomorpha gen. nov. sp. nov., an extremely halophilic archaeon of family Halobacteriaceae isolated from saltpan soil.</title>
        <authorList>
            <person name="Pal Y."/>
            <person name="Verma A."/>
            <person name="Krishnamurthi S."/>
            <person name="Kumar P."/>
        </authorList>
    </citation>
    <scope>NUCLEOTIDE SEQUENCE [LARGE SCALE GENOMIC DNA]</scope>
    <source>
        <strain evidence="4 5">JCM 16495</strain>
    </source>
</reference>
<feature type="compositionally biased region" description="Basic and acidic residues" evidence="2">
    <location>
        <begin position="58"/>
        <end position="71"/>
    </location>
</feature>
<sequence length="187" mass="20620">MSDPVLVLVDMQQGFDDPVWGERTTPDLESTVSDLLDRWRGADWPVVHLQHASTESESPLRSDRPGFEFKPETAPVDDEPVFVKSVNGPFVDTELNDWLRERGYERLVLAGLTTEHCVSTTARMAENRGYDVTVLADATATFDRSAHDGTPLSAAANHRFALAHLSGEFATVLDSDELDVPEPQPSA</sequence>
<dbReference type="PANTHER" id="PTHR43540:SF1">
    <property type="entry name" value="ISOCHORISMATASE HYDROLASE"/>
    <property type="match status" value="1"/>
</dbReference>
<organism evidence="4 5">
    <name type="scientific">Halomarina oriensis</name>
    <dbReference type="NCBI Taxonomy" id="671145"/>
    <lineage>
        <taxon>Archaea</taxon>
        <taxon>Methanobacteriati</taxon>
        <taxon>Methanobacteriota</taxon>
        <taxon>Stenosarchaea group</taxon>
        <taxon>Halobacteria</taxon>
        <taxon>Halobacteriales</taxon>
        <taxon>Natronomonadaceae</taxon>
        <taxon>Halomarina</taxon>
    </lineage>
</organism>
<feature type="domain" description="Isochorismatase-like" evidence="3">
    <location>
        <begin position="5"/>
        <end position="176"/>
    </location>
</feature>
<dbReference type="GO" id="GO:0016787">
    <property type="term" value="F:hydrolase activity"/>
    <property type="evidence" value="ECO:0007669"/>
    <property type="project" value="UniProtKB-KW"/>
</dbReference>
<dbReference type="AlphaFoldDB" id="A0A6B0GLT5"/>
<dbReference type="RefSeq" id="WP_158204321.1">
    <property type="nucleotide sequence ID" value="NZ_WSZK01000015.1"/>
</dbReference>
<gene>
    <name evidence="4" type="ORF">GQS65_09230</name>
</gene>
<name>A0A6B0GLT5_9EURY</name>
<dbReference type="InterPro" id="IPR050272">
    <property type="entry name" value="Isochorismatase-like_hydrls"/>
</dbReference>
<dbReference type="CDD" id="cd01014">
    <property type="entry name" value="nicotinamidase_related"/>
    <property type="match status" value="1"/>
</dbReference>
<dbReference type="Proteomes" id="UP000451471">
    <property type="component" value="Unassembled WGS sequence"/>
</dbReference>
<keyword evidence="1" id="KW-0378">Hydrolase</keyword>
<dbReference type="Gene3D" id="3.40.50.850">
    <property type="entry name" value="Isochorismatase-like"/>
    <property type="match status" value="1"/>
</dbReference>